<organism evidence="2 3">
    <name type="scientific">Filimonas zeae</name>
    <dbReference type="NCBI Taxonomy" id="1737353"/>
    <lineage>
        <taxon>Bacteria</taxon>
        <taxon>Pseudomonadati</taxon>
        <taxon>Bacteroidota</taxon>
        <taxon>Chitinophagia</taxon>
        <taxon>Chitinophagales</taxon>
        <taxon>Chitinophagaceae</taxon>
        <taxon>Filimonas</taxon>
    </lineage>
</organism>
<evidence type="ECO:0000259" key="1">
    <source>
        <dbReference type="SMART" id="SM00245"/>
    </source>
</evidence>
<dbReference type="Proteomes" id="UP000627292">
    <property type="component" value="Unassembled WGS sequence"/>
</dbReference>
<feature type="domain" description="Tail specific protease" evidence="1">
    <location>
        <begin position="204"/>
        <end position="434"/>
    </location>
</feature>
<comment type="caution">
    <text evidence="2">The sequence shown here is derived from an EMBL/GenBank/DDBJ whole genome shotgun (WGS) entry which is preliminary data.</text>
</comment>
<dbReference type="Gene3D" id="3.90.226.10">
    <property type="entry name" value="2-enoyl-CoA Hydratase, Chain A, domain 1"/>
    <property type="match status" value="1"/>
</dbReference>
<dbReference type="SUPFAM" id="SSF52096">
    <property type="entry name" value="ClpP/crotonase"/>
    <property type="match status" value="1"/>
</dbReference>
<evidence type="ECO:0000313" key="3">
    <source>
        <dbReference type="Proteomes" id="UP000627292"/>
    </source>
</evidence>
<reference evidence="2" key="1">
    <citation type="journal article" date="2014" name="Int. J. Syst. Evol. Microbiol.">
        <title>Complete genome sequence of Corynebacterium casei LMG S-19264T (=DSM 44701T), isolated from a smear-ripened cheese.</title>
        <authorList>
            <consortium name="US DOE Joint Genome Institute (JGI-PGF)"/>
            <person name="Walter F."/>
            <person name="Albersmeier A."/>
            <person name="Kalinowski J."/>
            <person name="Ruckert C."/>
        </authorList>
    </citation>
    <scope>NUCLEOTIDE SEQUENCE</scope>
    <source>
        <strain evidence="2">CGMCC 1.15290</strain>
    </source>
</reference>
<dbReference type="AlphaFoldDB" id="A0A917IYD0"/>
<dbReference type="PANTHER" id="PTHR32060">
    <property type="entry name" value="TAIL-SPECIFIC PROTEASE"/>
    <property type="match status" value="1"/>
</dbReference>
<dbReference type="GO" id="GO:0006508">
    <property type="term" value="P:proteolysis"/>
    <property type="evidence" value="ECO:0007669"/>
    <property type="project" value="InterPro"/>
</dbReference>
<dbReference type="PANTHER" id="PTHR32060:SF22">
    <property type="entry name" value="CARBOXYL-TERMINAL-PROCESSING PEPTIDASE 3, CHLOROPLASTIC"/>
    <property type="match status" value="1"/>
</dbReference>
<proteinExistence type="predicted"/>
<protein>
    <submittedName>
        <fullName evidence="2">Peptidase S41</fullName>
    </submittedName>
</protein>
<name>A0A917IYD0_9BACT</name>
<sequence length="451" mass="50883">MLFSNAQPLYSPEQLKADIDTMVRYLEDTHINPYYRYGKALFYKDVEQVKEQLRQPLDVTSFYLRVQPLLGKLEDGHTDIKPPLALYNQQNPYELPYAVKLSATPPYITFTKAYLTAPLPLPAATEIISINGIPAQKITEDIINLNTGETRAFRADFGAGYFNYYLHTLYKTGKTYTIHYRLNGRKVKAVVKGIRRNVLLNKINVQETATSQQHKAQSDYHLSILPNNSTAILDLPTFDNLQHFDTFLDSAFTVMAAENIQNLIIDLRKNSGGDSDIGDAILQYLARTPFRQYDKVVEKHSSLLIQRLLKQKAGKNLSKWDSAFINKPVHVVSTETYDDITLTTIPNRFTGKLYVLTSTYTFSSAADFAQAVKHYKLGKIIGEETGGWIISYGDIVSSKLPNTGLTFTISSKLYYNMGAGVKDWHGVIPDIAQPADEAMQYTLSLIQKAHP</sequence>
<accession>A0A917IYD0</accession>
<evidence type="ECO:0000313" key="2">
    <source>
        <dbReference type="EMBL" id="GGH68228.1"/>
    </source>
</evidence>
<gene>
    <name evidence="2" type="ORF">GCM10011379_24320</name>
</gene>
<dbReference type="EMBL" id="BMIB01000002">
    <property type="protein sequence ID" value="GGH68228.1"/>
    <property type="molecule type" value="Genomic_DNA"/>
</dbReference>
<keyword evidence="3" id="KW-1185">Reference proteome</keyword>
<reference evidence="2" key="2">
    <citation type="submission" date="2020-09" db="EMBL/GenBank/DDBJ databases">
        <authorList>
            <person name="Sun Q."/>
            <person name="Zhou Y."/>
        </authorList>
    </citation>
    <scope>NUCLEOTIDE SEQUENCE</scope>
    <source>
        <strain evidence="2">CGMCC 1.15290</strain>
    </source>
</reference>
<dbReference type="GO" id="GO:0004175">
    <property type="term" value="F:endopeptidase activity"/>
    <property type="evidence" value="ECO:0007669"/>
    <property type="project" value="TreeGrafter"/>
</dbReference>
<dbReference type="SMART" id="SM00245">
    <property type="entry name" value="TSPc"/>
    <property type="match status" value="1"/>
</dbReference>
<dbReference type="InterPro" id="IPR029045">
    <property type="entry name" value="ClpP/crotonase-like_dom_sf"/>
</dbReference>
<dbReference type="GO" id="GO:0008236">
    <property type="term" value="F:serine-type peptidase activity"/>
    <property type="evidence" value="ECO:0007669"/>
    <property type="project" value="InterPro"/>
</dbReference>
<dbReference type="InterPro" id="IPR005151">
    <property type="entry name" value="Tail-specific_protease"/>
</dbReference>
<dbReference type="Pfam" id="PF03572">
    <property type="entry name" value="Peptidase_S41"/>
    <property type="match status" value="1"/>
</dbReference>